<dbReference type="GO" id="GO:0019221">
    <property type="term" value="P:cytokine-mediated signaling pathway"/>
    <property type="evidence" value="ECO:0007669"/>
    <property type="project" value="TreeGrafter"/>
</dbReference>
<dbReference type="Pfam" id="PF13895">
    <property type="entry name" value="Ig_2"/>
    <property type="match status" value="1"/>
</dbReference>
<dbReference type="InterPro" id="IPR050412">
    <property type="entry name" value="Ig-like_Receptors_ImmuneReg"/>
</dbReference>
<feature type="chain" id="PRO_5034155236" description="Ig-like domain-containing protein" evidence="11">
    <location>
        <begin position="22"/>
        <end position="219"/>
    </location>
</feature>
<accession>A0A8C8UM87</accession>
<dbReference type="InterPro" id="IPR013783">
    <property type="entry name" value="Ig-like_fold"/>
</dbReference>
<keyword evidence="6" id="KW-1133">Transmembrane helix</keyword>
<keyword evidence="2" id="KW-1003">Cell membrane</keyword>
<dbReference type="FunFam" id="2.60.40.10:FF:000049">
    <property type="entry name" value="Leukocyte immunoglobulin-like receptor subfamily B member 1"/>
    <property type="match status" value="2"/>
</dbReference>
<evidence type="ECO:0000256" key="3">
    <source>
        <dbReference type="ARBA" id="ARBA00022692"/>
    </source>
</evidence>
<keyword evidence="5" id="KW-0677">Repeat</keyword>
<evidence type="ECO:0000256" key="6">
    <source>
        <dbReference type="ARBA" id="ARBA00022989"/>
    </source>
</evidence>
<evidence type="ECO:0000256" key="8">
    <source>
        <dbReference type="ARBA" id="ARBA00023157"/>
    </source>
</evidence>
<keyword evidence="3" id="KW-0812">Transmembrane</keyword>
<dbReference type="InterPro" id="IPR007110">
    <property type="entry name" value="Ig-like_dom"/>
</dbReference>
<evidence type="ECO:0000313" key="13">
    <source>
        <dbReference type="Ensembl" id="ENSPEMP00000031359.1"/>
    </source>
</evidence>
<reference evidence="13" key="3">
    <citation type="submission" date="2025-09" db="UniProtKB">
        <authorList>
            <consortium name="Ensembl"/>
        </authorList>
    </citation>
    <scope>IDENTIFICATION</scope>
</reference>
<evidence type="ECO:0000256" key="10">
    <source>
        <dbReference type="ARBA" id="ARBA00023319"/>
    </source>
</evidence>
<keyword evidence="8" id="KW-1015">Disulfide bond</keyword>
<keyword evidence="7" id="KW-0472">Membrane</keyword>
<organism evidence="13 14">
    <name type="scientific">Peromyscus maniculatus bairdii</name>
    <name type="common">Prairie deer mouse</name>
    <dbReference type="NCBI Taxonomy" id="230844"/>
    <lineage>
        <taxon>Eukaryota</taxon>
        <taxon>Metazoa</taxon>
        <taxon>Chordata</taxon>
        <taxon>Craniata</taxon>
        <taxon>Vertebrata</taxon>
        <taxon>Euteleostomi</taxon>
        <taxon>Mammalia</taxon>
        <taxon>Eutheria</taxon>
        <taxon>Euarchontoglires</taxon>
        <taxon>Glires</taxon>
        <taxon>Rodentia</taxon>
        <taxon>Myomorpha</taxon>
        <taxon>Muroidea</taxon>
        <taxon>Cricetidae</taxon>
        <taxon>Neotominae</taxon>
        <taxon>Peromyscus</taxon>
    </lineage>
</organism>
<dbReference type="GO" id="GO:0005886">
    <property type="term" value="C:plasma membrane"/>
    <property type="evidence" value="ECO:0007669"/>
    <property type="project" value="UniProtKB-SubCell"/>
</dbReference>
<reference evidence="14" key="1">
    <citation type="submission" date="2018-10" db="EMBL/GenBank/DDBJ databases">
        <title>Improved assembly of the deer mouse Peromyscus maniculatus genome.</title>
        <authorList>
            <person name="Lassance J.-M."/>
            <person name="Hoekstra H.E."/>
        </authorList>
    </citation>
    <scope>NUCLEOTIDE SEQUENCE [LARGE SCALE GENOMIC DNA]</scope>
</reference>
<dbReference type="SUPFAM" id="SSF48726">
    <property type="entry name" value="Immunoglobulin"/>
    <property type="match status" value="2"/>
</dbReference>
<dbReference type="AlphaFoldDB" id="A0A8C8UM87"/>
<sequence>MIPNLTVLLCLGTLQKPSIWAEPGTLITLGSPVTIWCEGTRETQMYVLHKEESSEPWDRQTQNYLNNKAKFTIPSVTKMHAGNFHCYCYNSAGLSQNSDTLELVVTGVYPSKVSLSAQYSPVVNSGGYVTLKCFSQHGYNRFILIMEDEKFSRPMESQNMYYRDFWVLFTVGPVNPQKRWIFTCYGYYWDSPQLWSVPSNHLELLISGKKTLDFSLNNN</sequence>
<evidence type="ECO:0000313" key="14">
    <source>
        <dbReference type="Proteomes" id="UP000694547"/>
    </source>
</evidence>
<protein>
    <recommendedName>
        <fullName evidence="12">Ig-like domain-containing protein</fullName>
    </recommendedName>
</protein>
<dbReference type="Proteomes" id="UP000694547">
    <property type="component" value="Unassembled WGS sequence"/>
</dbReference>
<dbReference type="InterPro" id="IPR003599">
    <property type="entry name" value="Ig_sub"/>
</dbReference>
<keyword evidence="9" id="KW-0325">Glycoprotein</keyword>
<evidence type="ECO:0000256" key="4">
    <source>
        <dbReference type="ARBA" id="ARBA00022729"/>
    </source>
</evidence>
<dbReference type="GO" id="GO:0032396">
    <property type="term" value="F:inhibitory MHC class I receptor activity"/>
    <property type="evidence" value="ECO:0007669"/>
    <property type="project" value="TreeGrafter"/>
</dbReference>
<dbReference type="Gene3D" id="2.60.40.10">
    <property type="entry name" value="Immunoglobulins"/>
    <property type="match status" value="2"/>
</dbReference>
<dbReference type="Ensembl" id="ENSPEMT00000036681.1">
    <property type="protein sequence ID" value="ENSPEMP00000031359.1"/>
    <property type="gene ID" value="ENSPEMG00000027024.1"/>
</dbReference>
<feature type="domain" description="Ig-like" evidence="12">
    <location>
        <begin position="3"/>
        <end position="102"/>
    </location>
</feature>
<dbReference type="PROSITE" id="PS50835">
    <property type="entry name" value="IG_LIKE"/>
    <property type="match status" value="1"/>
</dbReference>
<proteinExistence type="predicted"/>
<evidence type="ECO:0000256" key="11">
    <source>
        <dbReference type="SAM" id="SignalP"/>
    </source>
</evidence>
<feature type="signal peptide" evidence="11">
    <location>
        <begin position="1"/>
        <end position="21"/>
    </location>
</feature>
<dbReference type="GO" id="GO:0002764">
    <property type="term" value="P:immune response-regulating signaling pathway"/>
    <property type="evidence" value="ECO:0007669"/>
    <property type="project" value="TreeGrafter"/>
</dbReference>
<evidence type="ECO:0000256" key="5">
    <source>
        <dbReference type="ARBA" id="ARBA00022737"/>
    </source>
</evidence>
<keyword evidence="10" id="KW-0393">Immunoglobulin domain</keyword>
<evidence type="ECO:0000256" key="2">
    <source>
        <dbReference type="ARBA" id="ARBA00022475"/>
    </source>
</evidence>
<dbReference type="GeneTree" id="ENSGT01100000263478"/>
<evidence type="ECO:0000256" key="9">
    <source>
        <dbReference type="ARBA" id="ARBA00023180"/>
    </source>
</evidence>
<evidence type="ECO:0000256" key="1">
    <source>
        <dbReference type="ARBA" id="ARBA00004162"/>
    </source>
</evidence>
<name>A0A8C8UM87_PERMB</name>
<reference evidence="13" key="2">
    <citation type="submission" date="2025-08" db="UniProtKB">
        <authorList>
            <consortium name="Ensembl"/>
        </authorList>
    </citation>
    <scope>IDENTIFICATION</scope>
</reference>
<dbReference type="SMART" id="SM00409">
    <property type="entry name" value="IG"/>
    <property type="match status" value="1"/>
</dbReference>
<dbReference type="PANTHER" id="PTHR11738:SF179">
    <property type="entry name" value="LEUKOCYTE IMMUNOGLOBULIN-LIKE RECEPTOR SUBFAMILY A MEMBER 5"/>
    <property type="match status" value="1"/>
</dbReference>
<dbReference type="PANTHER" id="PTHR11738">
    <property type="entry name" value="MHC CLASS I NK CELL RECEPTOR"/>
    <property type="match status" value="1"/>
</dbReference>
<keyword evidence="4 11" id="KW-0732">Signal</keyword>
<comment type="subcellular location">
    <subcellularLocation>
        <location evidence="1">Cell membrane</location>
        <topology evidence="1">Single-pass membrane protein</topology>
    </subcellularLocation>
</comment>
<dbReference type="InterPro" id="IPR036179">
    <property type="entry name" value="Ig-like_dom_sf"/>
</dbReference>
<keyword evidence="14" id="KW-1185">Reference proteome</keyword>
<evidence type="ECO:0000256" key="7">
    <source>
        <dbReference type="ARBA" id="ARBA00023136"/>
    </source>
</evidence>
<evidence type="ECO:0000259" key="12">
    <source>
        <dbReference type="PROSITE" id="PS50835"/>
    </source>
</evidence>